<organism evidence="2 3">
    <name type="scientific">Trichoplax adhaerens</name>
    <name type="common">Trichoplax reptans</name>
    <dbReference type="NCBI Taxonomy" id="10228"/>
    <lineage>
        <taxon>Eukaryota</taxon>
        <taxon>Metazoa</taxon>
        <taxon>Placozoa</taxon>
        <taxon>Uniplacotomia</taxon>
        <taxon>Trichoplacea</taxon>
        <taxon>Trichoplacidae</taxon>
        <taxon>Trichoplax</taxon>
    </lineage>
</organism>
<feature type="signal peptide" evidence="1">
    <location>
        <begin position="1"/>
        <end position="30"/>
    </location>
</feature>
<feature type="chain" id="PRO_5002798496" evidence="1">
    <location>
        <begin position="31"/>
        <end position="115"/>
    </location>
</feature>
<dbReference type="RefSeq" id="XP_002116468.1">
    <property type="nucleotide sequence ID" value="XM_002116432.1"/>
</dbReference>
<proteinExistence type="predicted"/>
<dbReference type="EMBL" id="DS985255">
    <property type="protein sequence ID" value="EDV21138.1"/>
    <property type="molecule type" value="Genomic_DNA"/>
</dbReference>
<accession>B3S855</accession>
<evidence type="ECO:0000256" key="1">
    <source>
        <dbReference type="SAM" id="SignalP"/>
    </source>
</evidence>
<dbReference type="Proteomes" id="UP000009022">
    <property type="component" value="Unassembled WGS sequence"/>
</dbReference>
<reference evidence="2 3" key="1">
    <citation type="journal article" date="2008" name="Nature">
        <title>The Trichoplax genome and the nature of placozoans.</title>
        <authorList>
            <person name="Srivastava M."/>
            <person name="Begovic E."/>
            <person name="Chapman J."/>
            <person name="Putnam N.H."/>
            <person name="Hellsten U."/>
            <person name="Kawashima T."/>
            <person name="Kuo A."/>
            <person name="Mitros T."/>
            <person name="Salamov A."/>
            <person name="Carpenter M.L."/>
            <person name="Signorovitch A.Y."/>
            <person name="Moreno M.A."/>
            <person name="Kamm K."/>
            <person name="Grimwood J."/>
            <person name="Schmutz J."/>
            <person name="Shapiro H."/>
            <person name="Grigoriev I.V."/>
            <person name="Buss L.W."/>
            <person name="Schierwater B."/>
            <person name="Dellaporta S.L."/>
            <person name="Rokhsar D.S."/>
        </authorList>
    </citation>
    <scope>NUCLEOTIDE SEQUENCE [LARGE SCALE GENOMIC DNA]</scope>
    <source>
        <strain evidence="2 3">Grell-BS-1999</strain>
    </source>
</reference>
<evidence type="ECO:0000313" key="3">
    <source>
        <dbReference type="Proteomes" id="UP000009022"/>
    </source>
</evidence>
<name>B3S855_TRIAD</name>
<dbReference type="HOGENOM" id="CLU_2111982_0_0_1"/>
<dbReference type="AlphaFoldDB" id="B3S855"/>
<keyword evidence="1" id="KW-0732">Signal</keyword>
<sequence length="115" mass="13331">MIGKILANKPMNTKIILIATLFCAIVLANAEQDKSDEEYSPEFMDEEKLSELAEENIIDEEEARKIMEAKNFARKFLSIGYTYISNIIDFEILNDTANKNKLCFKIAWNIEYLRN</sequence>
<protein>
    <submittedName>
        <fullName evidence="2">Uncharacterized protein</fullName>
    </submittedName>
</protein>
<keyword evidence="3" id="KW-1185">Reference proteome</keyword>
<dbReference type="CTD" id="6757680"/>
<evidence type="ECO:0000313" key="2">
    <source>
        <dbReference type="EMBL" id="EDV21138.1"/>
    </source>
</evidence>
<gene>
    <name evidence="2" type="ORF">TRIADDRAFT_60413</name>
</gene>
<dbReference type="InParanoid" id="B3S855"/>
<dbReference type="GeneID" id="6757680"/>
<dbReference type="KEGG" id="tad:TRIADDRAFT_60413"/>